<reference evidence="2 3" key="1">
    <citation type="submission" date="2020-04" db="EMBL/GenBank/DDBJ databases">
        <title>MicrobeNet Type strains.</title>
        <authorList>
            <person name="Nicholson A.C."/>
        </authorList>
    </citation>
    <scope>NUCLEOTIDE SEQUENCE [LARGE SCALE GENOMIC DNA]</scope>
    <source>
        <strain evidence="2 3">DSM 45078</strain>
    </source>
</reference>
<name>A0A846XGI3_9NOCA</name>
<comment type="caution">
    <text evidence="2">The sequence shown here is derived from an EMBL/GenBank/DDBJ whole genome shotgun (WGS) entry which is preliminary data.</text>
</comment>
<feature type="domain" description="KANL3/Tex30 alpha/beta hydrolase-like" evidence="1">
    <location>
        <begin position="29"/>
        <end position="196"/>
    </location>
</feature>
<organism evidence="2 3">
    <name type="scientific">Nocardia speluncae</name>
    <dbReference type="NCBI Taxonomy" id="419477"/>
    <lineage>
        <taxon>Bacteria</taxon>
        <taxon>Bacillati</taxon>
        <taxon>Actinomycetota</taxon>
        <taxon>Actinomycetes</taxon>
        <taxon>Mycobacteriales</taxon>
        <taxon>Nocardiaceae</taxon>
        <taxon>Nocardia</taxon>
    </lineage>
</organism>
<dbReference type="AlphaFoldDB" id="A0A846XGI3"/>
<evidence type="ECO:0000313" key="3">
    <source>
        <dbReference type="Proteomes" id="UP000565715"/>
    </source>
</evidence>
<keyword evidence="3" id="KW-1185">Reference proteome</keyword>
<dbReference type="PANTHER" id="PTHR13136">
    <property type="entry name" value="TESTIS DEVELOPMENT PROTEIN PRTD"/>
    <property type="match status" value="1"/>
</dbReference>
<dbReference type="EMBL" id="JAAXOO010000004">
    <property type="protein sequence ID" value="NKY35092.1"/>
    <property type="molecule type" value="Genomic_DNA"/>
</dbReference>
<protein>
    <recommendedName>
        <fullName evidence="1">KANL3/Tex30 alpha/beta hydrolase-like domain-containing protein</fullName>
    </recommendedName>
</protein>
<dbReference type="SUPFAM" id="SSF53474">
    <property type="entry name" value="alpha/beta-Hydrolases"/>
    <property type="match status" value="1"/>
</dbReference>
<dbReference type="InterPro" id="IPR046879">
    <property type="entry name" value="KANL3/Tex30_Abhydrolase"/>
</dbReference>
<proteinExistence type="predicted"/>
<dbReference type="Proteomes" id="UP000565715">
    <property type="component" value="Unassembled WGS sequence"/>
</dbReference>
<dbReference type="PANTHER" id="PTHR13136:SF11">
    <property type="entry name" value="TESTIS-EXPRESSED PROTEIN 30"/>
    <property type="match status" value="1"/>
</dbReference>
<evidence type="ECO:0000313" key="2">
    <source>
        <dbReference type="EMBL" id="NKY35092.1"/>
    </source>
</evidence>
<accession>A0A846XGI3</accession>
<sequence length="224" mass="23706">MFVDEEVRIPAGDIHLDARIRLPAPDCGIVVFAHGTGSGRHSPRNRHVAAALERAGLGTVLLDLLTTEEEHRDLSTRELRFDIPLLSGRLTATVDRLAGQAATAENPVGLFGASTGAAAALRSAAERPAAVHAVVSRGGRPDLAGDALSRVRTPTLLIVGGADHMVLDLNRDAQQHMTVRPRLEIVPDATHLFEEPGTLDRVATLATDWFLAHLGTAPTASPAS</sequence>
<dbReference type="InterPro" id="IPR026555">
    <property type="entry name" value="NSL3/Tex30"/>
</dbReference>
<gene>
    <name evidence="2" type="ORF">HGA13_18760</name>
</gene>
<evidence type="ECO:0000259" key="1">
    <source>
        <dbReference type="Pfam" id="PF20408"/>
    </source>
</evidence>
<dbReference type="Pfam" id="PF20408">
    <property type="entry name" value="Abhydrolase_11"/>
    <property type="match status" value="1"/>
</dbReference>
<dbReference type="InterPro" id="IPR029058">
    <property type="entry name" value="AB_hydrolase_fold"/>
</dbReference>
<dbReference type="Gene3D" id="3.40.50.1820">
    <property type="entry name" value="alpha/beta hydrolase"/>
    <property type="match status" value="1"/>
</dbReference>